<sequence>MNGANKLETINYIIKYRSKGNIVKNWDLLIIGDRYYNPTKRYFRRRKYNRTTYKKPKRCTCWLCKEEGHYANECPKRKEKNEVEEEESSSDEETIKEPMCMLRAYPQKEDISQEDIQEIEDDEIYQKLIFTIKPNYIVSLADENLDKRLNLYYQLHRIRMPRGSKAFSITTKIIYAFCTSHHKEIIKVGQNSNIEIKDEYSYIAEYIYTTKTVK</sequence>
<dbReference type="EMBL" id="CM044702">
    <property type="protein sequence ID" value="KAI5677446.1"/>
    <property type="molecule type" value="Genomic_DNA"/>
</dbReference>
<evidence type="ECO:0000313" key="1">
    <source>
        <dbReference type="EMBL" id="KAI5677446.1"/>
    </source>
</evidence>
<reference evidence="2" key="1">
    <citation type="journal article" date="2023" name="Nat. Plants">
        <title>Single-cell RNA sequencing provides a high-resolution roadmap for understanding the multicellular compartmentation of specialized metabolism.</title>
        <authorList>
            <person name="Sun S."/>
            <person name="Shen X."/>
            <person name="Li Y."/>
            <person name="Li Y."/>
            <person name="Wang S."/>
            <person name="Li R."/>
            <person name="Zhang H."/>
            <person name="Shen G."/>
            <person name="Guo B."/>
            <person name="Wei J."/>
            <person name="Xu J."/>
            <person name="St-Pierre B."/>
            <person name="Chen S."/>
            <person name="Sun C."/>
        </authorList>
    </citation>
    <scope>NUCLEOTIDE SEQUENCE [LARGE SCALE GENOMIC DNA]</scope>
</reference>
<organism evidence="1 2">
    <name type="scientific">Catharanthus roseus</name>
    <name type="common">Madagascar periwinkle</name>
    <name type="synonym">Vinca rosea</name>
    <dbReference type="NCBI Taxonomy" id="4058"/>
    <lineage>
        <taxon>Eukaryota</taxon>
        <taxon>Viridiplantae</taxon>
        <taxon>Streptophyta</taxon>
        <taxon>Embryophyta</taxon>
        <taxon>Tracheophyta</taxon>
        <taxon>Spermatophyta</taxon>
        <taxon>Magnoliopsida</taxon>
        <taxon>eudicotyledons</taxon>
        <taxon>Gunneridae</taxon>
        <taxon>Pentapetalae</taxon>
        <taxon>asterids</taxon>
        <taxon>lamiids</taxon>
        <taxon>Gentianales</taxon>
        <taxon>Apocynaceae</taxon>
        <taxon>Rauvolfioideae</taxon>
        <taxon>Vinceae</taxon>
        <taxon>Catharanthinae</taxon>
        <taxon>Catharanthus</taxon>
    </lineage>
</organism>
<comment type="caution">
    <text evidence="1">The sequence shown here is derived from an EMBL/GenBank/DDBJ whole genome shotgun (WGS) entry which is preliminary data.</text>
</comment>
<dbReference type="Proteomes" id="UP001060085">
    <property type="component" value="Linkage Group LG02"/>
</dbReference>
<gene>
    <name evidence="1" type="ORF">M9H77_08396</name>
</gene>
<evidence type="ECO:0000313" key="2">
    <source>
        <dbReference type="Proteomes" id="UP001060085"/>
    </source>
</evidence>
<proteinExistence type="predicted"/>
<name>A0ACC0BXP3_CATRO</name>
<keyword evidence="2" id="KW-1185">Reference proteome</keyword>
<accession>A0ACC0BXP3</accession>
<protein>
    <submittedName>
        <fullName evidence="1">Uncharacterized protein</fullName>
    </submittedName>
</protein>